<accession>A0ABT1WLC1</accession>
<dbReference type="Gene3D" id="3.30.70.580">
    <property type="entry name" value="Pseudouridine synthase I, catalytic domain, N-terminal subdomain"/>
    <property type="match status" value="1"/>
</dbReference>
<dbReference type="Gene3D" id="3.10.290.10">
    <property type="entry name" value="RNA-binding S4 domain"/>
    <property type="match status" value="1"/>
</dbReference>
<evidence type="ECO:0000256" key="2">
    <source>
        <dbReference type="ARBA" id="ARBA00022884"/>
    </source>
</evidence>
<evidence type="ECO:0000313" key="7">
    <source>
        <dbReference type="EMBL" id="MCQ9209310.1"/>
    </source>
</evidence>
<dbReference type="Proteomes" id="UP001059480">
    <property type="component" value="Unassembled WGS sequence"/>
</dbReference>
<keyword evidence="8" id="KW-1185">Reference proteome</keyword>
<dbReference type="EC" id="5.4.99.-" evidence="5"/>
<dbReference type="InterPro" id="IPR002942">
    <property type="entry name" value="S4_RNA-bd"/>
</dbReference>
<gene>
    <name evidence="7" type="ORF">NPA36_01845</name>
</gene>
<dbReference type="Pfam" id="PF01479">
    <property type="entry name" value="S4"/>
    <property type="match status" value="1"/>
</dbReference>
<evidence type="ECO:0000259" key="6">
    <source>
        <dbReference type="SMART" id="SM00363"/>
    </source>
</evidence>
<evidence type="ECO:0000256" key="4">
    <source>
        <dbReference type="PROSITE-ProRule" id="PRU00182"/>
    </source>
</evidence>
<dbReference type="InterPro" id="IPR020094">
    <property type="entry name" value="TruA/RsuA/RluB/E/F_N"/>
</dbReference>
<dbReference type="InterPro" id="IPR020103">
    <property type="entry name" value="PsdUridine_synth_cat_dom_sf"/>
</dbReference>
<dbReference type="SUPFAM" id="SSF55120">
    <property type="entry name" value="Pseudouridine synthase"/>
    <property type="match status" value="1"/>
</dbReference>
<dbReference type="InterPro" id="IPR036986">
    <property type="entry name" value="S4_RNA-bd_sf"/>
</dbReference>
<comment type="caution">
    <text evidence="7">The sequence shown here is derived from an EMBL/GenBank/DDBJ whole genome shotgun (WGS) entry which is preliminary data.</text>
</comment>
<dbReference type="PANTHER" id="PTHR47683">
    <property type="entry name" value="PSEUDOURIDINE SYNTHASE FAMILY PROTEIN-RELATED"/>
    <property type="match status" value="1"/>
</dbReference>
<evidence type="ECO:0000256" key="3">
    <source>
        <dbReference type="ARBA" id="ARBA00023235"/>
    </source>
</evidence>
<dbReference type="PROSITE" id="PS50889">
    <property type="entry name" value="S4"/>
    <property type="match status" value="1"/>
</dbReference>
<reference evidence="7" key="3">
    <citation type="journal article" date="2023" name="Microbiol. Resour. Announc.">
        <title>Draft Genome Sequence of Granulicatella sp. Strain S8, Isolated from a Marine Fish, Seriola quinqueradiata.</title>
        <authorList>
            <person name="Lee M."/>
            <person name="Farooq A."/>
            <person name="Jeong J.B."/>
            <person name="Jung M.Y."/>
        </authorList>
    </citation>
    <scope>NUCLEOTIDE SEQUENCE</scope>
    <source>
        <strain evidence="7">S8</strain>
    </source>
</reference>
<reference evidence="7" key="1">
    <citation type="submission" date="2022-07" db="EMBL/GenBank/DDBJ databases">
        <authorList>
            <person name="Jung M.-Y."/>
            <person name="Lee M."/>
        </authorList>
    </citation>
    <scope>NUCLEOTIDE SEQUENCE</scope>
    <source>
        <strain evidence="7">S8</strain>
    </source>
</reference>
<dbReference type="SMART" id="SM00363">
    <property type="entry name" value="S4"/>
    <property type="match status" value="1"/>
</dbReference>
<dbReference type="EMBL" id="JANHNZ010000001">
    <property type="protein sequence ID" value="MCQ9209310.1"/>
    <property type="molecule type" value="Genomic_DNA"/>
</dbReference>
<dbReference type="PROSITE" id="PS01149">
    <property type="entry name" value="PSI_RSU"/>
    <property type="match status" value="1"/>
</dbReference>
<proteinExistence type="inferred from homology"/>
<protein>
    <recommendedName>
        <fullName evidence="5">Pseudouridine synthase</fullName>
        <ecNumber evidence="5">5.4.99.-</ecNumber>
    </recommendedName>
</protein>
<reference evidence="7" key="2">
    <citation type="journal article" date="2023" name="Curr. Microbiol.">
        <title>Granulicatella seriolae sp. nov., a Novel Facultative Anaerobe Isolated from Yellowtail Marine Fish.</title>
        <authorList>
            <person name="Lee M."/>
            <person name="Choi Y.J."/>
            <person name="Farooq A."/>
            <person name="Jeong J.B."/>
            <person name="Jung M.Y."/>
        </authorList>
    </citation>
    <scope>NUCLEOTIDE SEQUENCE</scope>
    <source>
        <strain evidence="7">S8</strain>
    </source>
</reference>
<dbReference type="Gene3D" id="3.30.70.1560">
    <property type="entry name" value="Alpha-L RNA-binding motif"/>
    <property type="match status" value="1"/>
</dbReference>
<dbReference type="SUPFAM" id="SSF55174">
    <property type="entry name" value="Alpha-L RNA-binding motif"/>
    <property type="match status" value="1"/>
</dbReference>
<dbReference type="RefSeq" id="WP_256944475.1">
    <property type="nucleotide sequence ID" value="NZ_JANHNZ010000001.1"/>
</dbReference>
<name>A0ABT1WLC1_9LACT</name>
<evidence type="ECO:0000313" key="8">
    <source>
        <dbReference type="Proteomes" id="UP001059480"/>
    </source>
</evidence>
<dbReference type="InterPro" id="IPR000748">
    <property type="entry name" value="PsdUridine_synth_RsuA/RluB/E/F"/>
</dbReference>
<feature type="domain" description="RNA-binding S4" evidence="6">
    <location>
        <begin position="1"/>
        <end position="59"/>
    </location>
</feature>
<dbReference type="InterPro" id="IPR042092">
    <property type="entry name" value="PsdUridine_s_RsuA/RluB/E/F_cat"/>
</dbReference>
<evidence type="ECO:0000256" key="1">
    <source>
        <dbReference type="ARBA" id="ARBA00008348"/>
    </source>
</evidence>
<dbReference type="NCBIfam" id="TIGR00093">
    <property type="entry name" value="pseudouridine synthase"/>
    <property type="match status" value="1"/>
</dbReference>
<dbReference type="PANTHER" id="PTHR47683:SF4">
    <property type="entry name" value="PSEUDOURIDINE SYNTHASE"/>
    <property type="match status" value="1"/>
</dbReference>
<sequence>MRLDKYLSDSGFGSRSQVKELIRSKSVRVNEHVVTSPKQSIDTQVDSVTVNQEPVHYEKYVYYMLNKPKGVISATEDDKHATVMDLLDSIAVVKEAFPVGRLDIDTHGLLLITNNGGLAHALLSPKRHVSKTYRALVQGIMTQEDQEKFQEGIVLEDGFKCMPARLSILESNAIEETSLVEITIKEGKFHQVKRMVKACGKTVMDLQRLSMGDLHLDPNLQKGDFRVLTNQERNMLKNYYSDI</sequence>
<comment type="similarity">
    <text evidence="1 5">Belongs to the pseudouridine synthase RsuA family.</text>
</comment>
<evidence type="ECO:0000256" key="5">
    <source>
        <dbReference type="RuleBase" id="RU003887"/>
    </source>
</evidence>
<dbReference type="CDD" id="cd00165">
    <property type="entry name" value="S4"/>
    <property type="match status" value="1"/>
</dbReference>
<dbReference type="Pfam" id="PF00849">
    <property type="entry name" value="PseudoU_synth_2"/>
    <property type="match status" value="1"/>
</dbReference>
<organism evidence="7 8">
    <name type="scientific">Granulicatella seriolae</name>
    <dbReference type="NCBI Taxonomy" id="2967226"/>
    <lineage>
        <taxon>Bacteria</taxon>
        <taxon>Bacillati</taxon>
        <taxon>Bacillota</taxon>
        <taxon>Bacilli</taxon>
        <taxon>Lactobacillales</taxon>
        <taxon>Carnobacteriaceae</taxon>
        <taxon>Granulicatella</taxon>
    </lineage>
</organism>
<keyword evidence="3 5" id="KW-0413">Isomerase</keyword>
<dbReference type="InterPro" id="IPR050343">
    <property type="entry name" value="RsuA_PseudoU_synthase"/>
</dbReference>
<dbReference type="CDD" id="cd02553">
    <property type="entry name" value="PseudoU_synth_RsuA"/>
    <property type="match status" value="1"/>
</dbReference>
<dbReference type="InterPro" id="IPR018496">
    <property type="entry name" value="PsdUridine_synth_RsuA/RluB_CS"/>
</dbReference>
<keyword evidence="2 4" id="KW-0694">RNA-binding</keyword>
<dbReference type="InterPro" id="IPR006145">
    <property type="entry name" value="PsdUridine_synth_RsuA/RluA"/>
</dbReference>